<gene>
    <name evidence="4" type="ORF">SAMN02745181_2319</name>
</gene>
<keyword evidence="5" id="KW-1185">Reference proteome</keyword>
<dbReference type="EMBL" id="FQYR01000004">
    <property type="protein sequence ID" value="SHJ67218.1"/>
    <property type="molecule type" value="Genomic_DNA"/>
</dbReference>
<evidence type="ECO:0000313" key="4">
    <source>
        <dbReference type="EMBL" id="SHJ67218.1"/>
    </source>
</evidence>
<proteinExistence type="predicted"/>
<feature type="compositionally biased region" description="Low complexity" evidence="1">
    <location>
        <begin position="505"/>
        <end position="516"/>
    </location>
</feature>
<dbReference type="Pfam" id="PF04168">
    <property type="entry name" value="Alpha-E"/>
    <property type="match status" value="1"/>
</dbReference>
<dbReference type="STRING" id="1123071.SAMN02745181_2319"/>
<dbReference type="InterPro" id="IPR025841">
    <property type="entry name" value="CP_ATPgrasp_2"/>
</dbReference>
<dbReference type="AlphaFoldDB" id="A0A1M6L7I6"/>
<feature type="region of interest" description="Disordered" evidence="1">
    <location>
        <begin position="497"/>
        <end position="517"/>
    </location>
</feature>
<reference evidence="4 5" key="1">
    <citation type="submission" date="2016-11" db="EMBL/GenBank/DDBJ databases">
        <authorList>
            <person name="Jaros S."/>
            <person name="Januszkiewicz K."/>
            <person name="Wedrychowicz H."/>
        </authorList>
    </citation>
    <scope>NUCLEOTIDE SEQUENCE [LARGE SCALE GENOMIC DNA]</scope>
    <source>
        <strain evidence="4 5">DSM 18772</strain>
    </source>
</reference>
<evidence type="ECO:0000259" key="3">
    <source>
        <dbReference type="Pfam" id="PF14403"/>
    </source>
</evidence>
<dbReference type="InterPro" id="IPR007296">
    <property type="entry name" value="DUF403"/>
</dbReference>
<feature type="domain" description="Circularly permuted ATP-grasp type 2" evidence="3">
    <location>
        <begin position="96"/>
        <end position="471"/>
    </location>
</feature>
<dbReference type="Gene3D" id="3.40.50.11290">
    <property type="match status" value="1"/>
</dbReference>
<dbReference type="Pfam" id="PF14403">
    <property type="entry name" value="CP_ATPgrasp_2"/>
    <property type="match status" value="1"/>
</dbReference>
<evidence type="ECO:0000259" key="2">
    <source>
        <dbReference type="Pfam" id="PF04168"/>
    </source>
</evidence>
<organism evidence="4 5">
    <name type="scientific">Rubritalea squalenifaciens DSM 18772</name>
    <dbReference type="NCBI Taxonomy" id="1123071"/>
    <lineage>
        <taxon>Bacteria</taxon>
        <taxon>Pseudomonadati</taxon>
        <taxon>Verrucomicrobiota</taxon>
        <taxon>Verrucomicrobiia</taxon>
        <taxon>Verrucomicrobiales</taxon>
        <taxon>Rubritaleaceae</taxon>
        <taxon>Rubritalea</taxon>
    </lineage>
</organism>
<evidence type="ECO:0000256" key="1">
    <source>
        <dbReference type="SAM" id="MobiDB-lite"/>
    </source>
</evidence>
<dbReference type="SUPFAM" id="SSF56059">
    <property type="entry name" value="Glutathione synthetase ATP-binding domain-like"/>
    <property type="match status" value="1"/>
</dbReference>
<accession>A0A1M6L7I6</accession>
<feature type="domain" description="DUF403" evidence="2">
    <location>
        <begin position="520"/>
        <end position="842"/>
    </location>
</feature>
<dbReference type="InParanoid" id="A0A1M6L7I6"/>
<protein>
    <submittedName>
        <fullName evidence="4">Uncharacterized conserved protein, circularly permuted ATPgrasp superfamily</fullName>
    </submittedName>
</protein>
<dbReference type="PANTHER" id="PTHR34595">
    <property type="entry name" value="BLR5612 PROTEIN"/>
    <property type="match status" value="1"/>
</dbReference>
<evidence type="ECO:0000313" key="5">
    <source>
        <dbReference type="Proteomes" id="UP000184510"/>
    </source>
</evidence>
<dbReference type="InterPro" id="IPR051680">
    <property type="entry name" value="ATP-dep_Glu-Cys_Ligase-2"/>
</dbReference>
<dbReference type="PANTHER" id="PTHR34595:SF2">
    <property type="entry name" value="BLR2978 PROTEIN"/>
    <property type="match status" value="1"/>
</dbReference>
<dbReference type="RefSeq" id="WP_143183920.1">
    <property type="nucleotide sequence ID" value="NZ_FQYR01000004.1"/>
</dbReference>
<sequence length="850" mass="95992">MPDQKLQSLASTRATSQRLFDLYRPNSEVFDESQHSAADSKSLWQELATQLNQMGFDGLNTAWRRGEDMLHENGVAHDLMPENKASSRRWDLDPIPLLMSEKEWNYIHKAVIQRANLLESILQDCYGSQNLISDGIIPPSLVLSHPGFNRSLHQINQQKRRLLTTYAVDIAREPDGSWRVISDRTEAPNGAGLALENRIVLSSVFPDTSKRLKIIRLANYFQEFNTHLKSLAPEGVDTPGIAMLSPGPEDRAYFEDAFLTRYMGITLTVGTELTVRNDRLYLKTVQGLKRIHVLLRRISGNDTDPLDMPSANSFGVPGLIHCIRAGTVQVINPPGTGILEAPAFLPYLPAIARHLLNEDLLIPSIETHWDELSEDSLECLDSKHSIIKSAFERDQFSAISTRQLNDQEFQILRDKVIKDSQSYVVQREMPFSAAPVWNGIGFESCPFAIRLFLLADGDHYKVMPGGLVRSAAHADMLPGLSLHESSSSKDLWVCSSGRSESKVNPRPSSRVSIRRSTGSLSSRSADNMLWIGRYAERTEFVTRVLLEILQTTVAEQDGQEMQPIPPLLHLLAKMHYLSKEESESYAPVLDQHKLLEELTSIYYLSTRDLGLKQSSIPDNITKLRQLAALSRHRLSKDTWRIIQSLDTLVTSSPPKTLAGFRVELQQAILLHSAFNGTCRENLTRNASWQFLNIGRRLERSIWMLALLDELLALHPVITTPVLDAVLCILDSSMTYRFRYQGTPQLLPALDLILFDPENPRGLAYQLHDLDQSFAELPPPAEGIILRPSHTIVRKALNFLQTELLNNKDEASERESTKTVSTYIRNLRTDLPKVYEMLSWEFFTHTTFTAS</sequence>
<name>A0A1M6L7I6_9BACT</name>
<dbReference type="Proteomes" id="UP000184510">
    <property type="component" value="Unassembled WGS sequence"/>
</dbReference>
<dbReference type="OrthoDB" id="9803842at2"/>